<protein>
    <submittedName>
        <fullName evidence="4">TPR_REGION domain-containing protein</fullName>
    </submittedName>
</protein>
<accession>A0A183JLL7</accession>
<evidence type="ECO:0000313" key="3">
    <source>
        <dbReference type="Proteomes" id="UP000279833"/>
    </source>
</evidence>
<dbReference type="Proteomes" id="UP000279833">
    <property type="component" value="Unassembled WGS sequence"/>
</dbReference>
<dbReference type="Gene3D" id="1.25.40.10">
    <property type="entry name" value="Tetratricopeptide repeat domain"/>
    <property type="match status" value="1"/>
</dbReference>
<dbReference type="STRING" id="6186.A0A183JLL7"/>
<dbReference type="InterPro" id="IPR011990">
    <property type="entry name" value="TPR-like_helical_dom_sf"/>
</dbReference>
<evidence type="ECO:0000313" key="2">
    <source>
        <dbReference type="EMBL" id="VDO83084.1"/>
    </source>
</evidence>
<dbReference type="InterPro" id="IPR051966">
    <property type="entry name" value="RPAP3"/>
</dbReference>
<reference evidence="4" key="1">
    <citation type="submission" date="2016-06" db="UniProtKB">
        <authorList>
            <consortium name="WormBaseParasite"/>
        </authorList>
    </citation>
    <scope>IDENTIFICATION</scope>
</reference>
<dbReference type="SMART" id="SM00028">
    <property type="entry name" value="TPR"/>
    <property type="match status" value="2"/>
</dbReference>
<keyword evidence="1" id="KW-0802">TPR repeat</keyword>
<name>A0A183JLL7_9TREM</name>
<dbReference type="PANTHER" id="PTHR46423">
    <property type="entry name" value="RNA POLYMERASE II-ASSOCIATED PROTEIN 3"/>
    <property type="match status" value="1"/>
</dbReference>
<dbReference type="PANTHER" id="PTHR46423:SF1">
    <property type="entry name" value="RNA POLYMERASE II-ASSOCIATED PROTEIN 3"/>
    <property type="match status" value="1"/>
</dbReference>
<evidence type="ECO:0000313" key="4">
    <source>
        <dbReference type="WBParaSite" id="SCUD_0000359801-mRNA-1"/>
    </source>
</evidence>
<organism evidence="4">
    <name type="scientific">Schistosoma curassoni</name>
    <dbReference type="NCBI Taxonomy" id="6186"/>
    <lineage>
        <taxon>Eukaryota</taxon>
        <taxon>Metazoa</taxon>
        <taxon>Spiralia</taxon>
        <taxon>Lophotrochozoa</taxon>
        <taxon>Platyhelminthes</taxon>
        <taxon>Trematoda</taxon>
        <taxon>Digenea</taxon>
        <taxon>Strigeidida</taxon>
        <taxon>Schistosomatoidea</taxon>
        <taxon>Schistosomatidae</taxon>
        <taxon>Schistosoma</taxon>
    </lineage>
</organism>
<evidence type="ECO:0000256" key="1">
    <source>
        <dbReference type="ARBA" id="ARBA00022803"/>
    </source>
</evidence>
<dbReference type="InterPro" id="IPR019734">
    <property type="entry name" value="TPR_rpt"/>
</dbReference>
<reference evidence="2 3" key="2">
    <citation type="submission" date="2018-11" db="EMBL/GenBank/DDBJ databases">
        <authorList>
            <consortium name="Pathogen Informatics"/>
        </authorList>
    </citation>
    <scope>NUCLEOTIDE SEQUENCE [LARGE SCALE GENOMIC DNA]</scope>
    <source>
        <strain evidence="2">Dakar</strain>
        <strain evidence="3">Dakar, Senegal</strain>
    </source>
</reference>
<dbReference type="EMBL" id="UZAK01004154">
    <property type="protein sequence ID" value="VDO83084.1"/>
    <property type="molecule type" value="Genomic_DNA"/>
</dbReference>
<dbReference type="WBParaSite" id="SCUD_0000359801-mRNA-1">
    <property type="protein sequence ID" value="SCUD_0000359801-mRNA-1"/>
    <property type="gene ID" value="SCUD_0000359801"/>
</dbReference>
<keyword evidence="3" id="KW-1185">Reference proteome</keyword>
<proteinExistence type="predicted"/>
<dbReference type="AlphaFoldDB" id="A0A183JLL7"/>
<dbReference type="GO" id="GO:0101031">
    <property type="term" value="C:protein folding chaperone complex"/>
    <property type="evidence" value="ECO:0007669"/>
    <property type="project" value="TreeGrafter"/>
</dbReference>
<dbReference type="Pfam" id="PF13181">
    <property type="entry name" value="TPR_8"/>
    <property type="match status" value="2"/>
</dbReference>
<dbReference type="SUPFAM" id="SSF48452">
    <property type="entry name" value="TPR-like"/>
    <property type="match status" value="1"/>
</dbReference>
<sequence length="164" mass="19296">MKLALIYFNKCIELCLKYNLNHDKRLAVIYRNRSLIYLQLNEYQLACNDCTSALSIESNCPIALYRRALALKFLGDHSGCLKDLQKAYNLNPNNNRIIEELKKMQNTLVQTDVSFFLYNNLIIYVEVIIRNLDRLLCFWACFTDLSVKARCYQIVKEDRHVQLC</sequence>
<gene>
    <name evidence="2" type="ORF">SCUD_LOCUS3598</name>
</gene>